<accession>A0A3P3WB40</accession>
<protein>
    <recommendedName>
        <fullName evidence="3">Outer membrane protein beta-barrel domain-containing protein</fullName>
    </recommendedName>
</protein>
<proteinExistence type="predicted"/>
<name>A0A3P3WB40_9FLAO</name>
<comment type="caution">
    <text evidence="1">The sequence shown here is derived from an EMBL/GenBank/DDBJ whole genome shotgun (WGS) entry which is preliminary data.</text>
</comment>
<dbReference type="RefSeq" id="WP_125018656.1">
    <property type="nucleotide sequence ID" value="NZ_RQVQ01000012.1"/>
</dbReference>
<evidence type="ECO:0008006" key="3">
    <source>
        <dbReference type="Google" id="ProtNLM"/>
    </source>
</evidence>
<evidence type="ECO:0000313" key="1">
    <source>
        <dbReference type="EMBL" id="RRJ91216.1"/>
    </source>
</evidence>
<dbReference type="AlphaFoldDB" id="A0A3P3WB40"/>
<reference evidence="1 2" key="1">
    <citation type="submission" date="2018-11" db="EMBL/GenBank/DDBJ databases">
        <title>Flavobacterium sp. nov., YIM 102701-2 draft genome.</title>
        <authorList>
            <person name="Li G."/>
            <person name="Jiang Y."/>
        </authorList>
    </citation>
    <scope>NUCLEOTIDE SEQUENCE [LARGE SCALE GENOMIC DNA]</scope>
    <source>
        <strain evidence="1 2">YIM 102701-2</strain>
    </source>
</reference>
<dbReference type="EMBL" id="RQVQ01000012">
    <property type="protein sequence ID" value="RRJ91216.1"/>
    <property type="molecule type" value="Genomic_DNA"/>
</dbReference>
<dbReference type="Proteomes" id="UP000275719">
    <property type="component" value="Unassembled WGS sequence"/>
</dbReference>
<evidence type="ECO:0000313" key="2">
    <source>
        <dbReference type="Proteomes" id="UP000275719"/>
    </source>
</evidence>
<gene>
    <name evidence="1" type="ORF">EG240_06850</name>
</gene>
<organism evidence="1 2">
    <name type="scientific">Paenimyroides tangerinum</name>
    <dbReference type="NCBI Taxonomy" id="2488728"/>
    <lineage>
        <taxon>Bacteria</taxon>
        <taxon>Pseudomonadati</taxon>
        <taxon>Bacteroidota</taxon>
        <taxon>Flavobacteriia</taxon>
        <taxon>Flavobacteriales</taxon>
        <taxon>Flavobacteriaceae</taxon>
        <taxon>Paenimyroides</taxon>
    </lineage>
</organism>
<keyword evidence="2" id="KW-1185">Reference proteome</keyword>
<sequence>MEKYKIACITILVSTFLSSNEIKAQNNQRETVPYYPKGFRVGFGLSGGLPTDGDYEAALGADVRLQYDLSRKTSITATTGYTHFFQTGEDSGFVPAKLGFKAFWGTQFYAQGEVGAAFGVNGQLDNSLILAPSFGYANKYFDISVRYENYSDYKTDQIGIRLAYGFSLKK</sequence>
<dbReference type="OrthoDB" id="791021at2"/>